<evidence type="ECO:0000313" key="3">
    <source>
        <dbReference type="Proteomes" id="UP001603857"/>
    </source>
</evidence>
<dbReference type="InterPro" id="IPR012881">
    <property type="entry name" value="DUF1685"/>
</dbReference>
<protein>
    <submittedName>
        <fullName evidence="2">Uncharacterized protein</fullName>
    </submittedName>
</protein>
<dbReference type="AlphaFoldDB" id="A0ABD1NH31"/>
<feature type="region of interest" description="Disordered" evidence="1">
    <location>
        <begin position="82"/>
        <end position="106"/>
    </location>
</feature>
<dbReference type="Pfam" id="PF07939">
    <property type="entry name" value="DUF1685"/>
    <property type="match status" value="1"/>
</dbReference>
<evidence type="ECO:0000313" key="2">
    <source>
        <dbReference type="EMBL" id="KAL2347424.1"/>
    </source>
</evidence>
<proteinExistence type="predicted"/>
<name>A0ABD1NH31_9FABA</name>
<accession>A0ABD1NH31</accession>
<organism evidence="2 3">
    <name type="scientific">Flemingia macrophylla</name>
    <dbReference type="NCBI Taxonomy" id="520843"/>
    <lineage>
        <taxon>Eukaryota</taxon>
        <taxon>Viridiplantae</taxon>
        <taxon>Streptophyta</taxon>
        <taxon>Embryophyta</taxon>
        <taxon>Tracheophyta</taxon>
        <taxon>Spermatophyta</taxon>
        <taxon>Magnoliopsida</taxon>
        <taxon>eudicotyledons</taxon>
        <taxon>Gunneridae</taxon>
        <taxon>Pentapetalae</taxon>
        <taxon>rosids</taxon>
        <taxon>fabids</taxon>
        <taxon>Fabales</taxon>
        <taxon>Fabaceae</taxon>
        <taxon>Papilionoideae</taxon>
        <taxon>50 kb inversion clade</taxon>
        <taxon>NPAAA clade</taxon>
        <taxon>indigoferoid/millettioid clade</taxon>
        <taxon>Phaseoleae</taxon>
        <taxon>Flemingia</taxon>
    </lineage>
</organism>
<dbReference type="Proteomes" id="UP001603857">
    <property type="component" value="Unassembled WGS sequence"/>
</dbReference>
<evidence type="ECO:0000256" key="1">
    <source>
        <dbReference type="SAM" id="MobiDB-lite"/>
    </source>
</evidence>
<keyword evidence="3" id="KW-1185">Reference proteome</keyword>
<sequence>MKAFQAWSSNSQALEKFSLCIHWLTFPAFTVSPFKHYYELGFGFGSSPVNDDRCLSATLPALGLYHAVNKCYNDFLLSKMMSSSSDCDNTPYSLGSSHSSVFTTGK</sequence>
<comment type="caution">
    <text evidence="2">The sequence shown here is derived from an EMBL/GenBank/DDBJ whole genome shotgun (WGS) entry which is preliminary data.</text>
</comment>
<gene>
    <name evidence="2" type="ORF">Fmac_001424</name>
</gene>
<dbReference type="EMBL" id="JBGMDY010000001">
    <property type="protein sequence ID" value="KAL2347424.1"/>
    <property type="molecule type" value="Genomic_DNA"/>
</dbReference>
<reference evidence="2 3" key="1">
    <citation type="submission" date="2024-08" db="EMBL/GenBank/DDBJ databases">
        <title>Insights into the chromosomal genome structure of Flemingia macrophylla.</title>
        <authorList>
            <person name="Ding Y."/>
            <person name="Zhao Y."/>
            <person name="Bi W."/>
            <person name="Wu M."/>
            <person name="Zhao G."/>
            <person name="Gong Y."/>
            <person name="Li W."/>
            <person name="Zhang P."/>
        </authorList>
    </citation>
    <scope>NUCLEOTIDE SEQUENCE [LARGE SCALE GENOMIC DNA]</scope>
    <source>
        <strain evidence="2">DYQJB</strain>
        <tissue evidence="2">Leaf</tissue>
    </source>
</reference>